<sequence length="715" mass="76096">MGYTIPGWLDEVLDFIGINFPNVDEDDYREMADAMRDFADKFEGHGADAHKAVSRILSSSQGWAVDAVDKHWNQVKASHLEKLPELARLFADACDALADIIFWMKRKAEAELTVMAGSVGLSIGLAWVTGGLSAVLGAAEITAMRQAVKRIIDEAADRIVDEVIAKVTEPVNAKLEAMVEDMVLDLADDAFSMPPAAGSGAGHGAKDGHGGMQLASAGGASGSGGDAGKTTKIDHVEFEDGAGKVSRHGDELHLAASSPLRRARGAFGRSKGRDPFTQIFDTVLHGALKGSEKALKRIATHITDTVPERVKATSRLHKGIDQDVRSRLDAIRLGKKDGGTGRDGWPGIPGQRKHSGDDYGKRSSLAGAKDDPRRHAIPLTKKTCENDPVDVATGEMTLPCTDLSLPGVLPLVLRRTHLSDYRYGQWYGRSWASTLDERLELDPLGQGAVWAREDGSLLVYPRLPAADDAEGVIPVEGPRLALRHDGHDNGTTTYCIADSAGGWTRSFTGSPYFASPAYWLTEIEDRNGNRITFHRDGTGAPAAASHSGGYRVSVSVAEDRIRSLACALPRGRTPCCATDTTLRATWRPSSTPAGRRCAIPTMTLASRPGPTVTTRPSATSTTTRDASCGRSARTGSCPPFSPTPGTPRPVTGSPSTPIPPVPPAPTTSTASYRSSPRPTRWATPPISATTTTTGCWPTPTPWASRPDTSATHAAT</sequence>
<dbReference type="EMBL" id="BMVN01000129">
    <property type="protein sequence ID" value="GHA77800.1"/>
    <property type="molecule type" value="Genomic_DNA"/>
</dbReference>
<feature type="compositionally biased region" description="Low complexity" evidence="1">
    <location>
        <begin position="666"/>
        <end position="679"/>
    </location>
</feature>
<keyword evidence="5" id="KW-1185">Reference proteome</keyword>
<reference evidence="5" key="1">
    <citation type="journal article" date="2019" name="Int. J. Syst. Evol. Microbiol.">
        <title>The Global Catalogue of Microorganisms (GCM) 10K type strain sequencing project: providing services to taxonomists for standard genome sequencing and annotation.</title>
        <authorList>
            <consortium name="The Broad Institute Genomics Platform"/>
            <consortium name="The Broad Institute Genome Sequencing Center for Infectious Disease"/>
            <person name="Wu L."/>
            <person name="Ma J."/>
        </authorList>
    </citation>
    <scope>NUCLEOTIDE SEQUENCE [LARGE SCALE GENOMIC DNA]</scope>
    <source>
        <strain evidence="5">JCM 4733</strain>
    </source>
</reference>
<feature type="domain" description="Outer membrane channel protein CpnT-like N-terminal" evidence="3">
    <location>
        <begin position="10"/>
        <end position="135"/>
    </location>
</feature>
<feature type="region of interest" description="Disordered" evidence="1">
    <location>
        <begin position="333"/>
        <end position="371"/>
    </location>
</feature>
<dbReference type="InterPro" id="IPR045351">
    <property type="entry name" value="DUF6531"/>
</dbReference>
<evidence type="ECO:0008006" key="6">
    <source>
        <dbReference type="Google" id="ProtNLM"/>
    </source>
</evidence>
<dbReference type="InterPro" id="IPR057746">
    <property type="entry name" value="CpnT-like_N"/>
</dbReference>
<dbReference type="Pfam" id="PF20148">
    <property type="entry name" value="DUF6531"/>
    <property type="match status" value="1"/>
</dbReference>
<evidence type="ECO:0000259" key="3">
    <source>
        <dbReference type="Pfam" id="PF25547"/>
    </source>
</evidence>
<proteinExistence type="predicted"/>
<feature type="domain" description="DUF6531" evidence="2">
    <location>
        <begin position="387"/>
        <end position="460"/>
    </location>
</feature>
<feature type="compositionally biased region" description="Polar residues" evidence="1">
    <location>
        <begin position="706"/>
        <end position="715"/>
    </location>
</feature>
<evidence type="ECO:0000256" key="1">
    <source>
        <dbReference type="SAM" id="MobiDB-lite"/>
    </source>
</evidence>
<comment type="caution">
    <text evidence="4">The sequence shown here is derived from an EMBL/GenBank/DDBJ whole genome shotgun (WGS) entry which is preliminary data.</text>
</comment>
<feature type="compositionally biased region" description="Low complexity" evidence="1">
    <location>
        <begin position="610"/>
        <end position="624"/>
    </location>
</feature>
<dbReference type="Pfam" id="PF25547">
    <property type="entry name" value="WXG100_2"/>
    <property type="match status" value="1"/>
</dbReference>
<feature type="compositionally biased region" description="Pro residues" evidence="1">
    <location>
        <begin position="656"/>
        <end position="665"/>
    </location>
</feature>
<feature type="region of interest" description="Disordered" evidence="1">
    <location>
        <begin position="197"/>
        <end position="231"/>
    </location>
</feature>
<protein>
    <recommendedName>
        <fullName evidence="6">Type IV secretion protein Rhs</fullName>
    </recommendedName>
</protein>
<evidence type="ECO:0000259" key="2">
    <source>
        <dbReference type="Pfam" id="PF20148"/>
    </source>
</evidence>
<evidence type="ECO:0000313" key="4">
    <source>
        <dbReference type="EMBL" id="GHA77800.1"/>
    </source>
</evidence>
<dbReference type="Proteomes" id="UP000653644">
    <property type="component" value="Unassembled WGS sequence"/>
</dbReference>
<accession>A0ABQ3DDE2</accession>
<evidence type="ECO:0000313" key="5">
    <source>
        <dbReference type="Proteomes" id="UP000653644"/>
    </source>
</evidence>
<gene>
    <name evidence="4" type="ORF">GCM10010345_94160</name>
</gene>
<name>A0ABQ3DDE2_9ACTN</name>
<feature type="region of interest" description="Disordered" evidence="1">
    <location>
        <begin position="586"/>
        <end position="715"/>
    </location>
</feature>
<organism evidence="4 5">
    <name type="scientific">Streptomyces canarius</name>
    <dbReference type="NCBI Taxonomy" id="285453"/>
    <lineage>
        <taxon>Bacteria</taxon>
        <taxon>Bacillati</taxon>
        <taxon>Actinomycetota</taxon>
        <taxon>Actinomycetes</taxon>
        <taxon>Kitasatosporales</taxon>
        <taxon>Streptomycetaceae</taxon>
        <taxon>Streptomyces</taxon>
    </lineage>
</organism>